<evidence type="ECO:0008006" key="4">
    <source>
        <dbReference type="Google" id="ProtNLM"/>
    </source>
</evidence>
<proteinExistence type="predicted"/>
<dbReference type="EMBL" id="JAOANI010000031">
    <property type="protein sequence ID" value="MCT7361020.1"/>
    <property type="molecule type" value="Genomic_DNA"/>
</dbReference>
<reference evidence="2" key="2">
    <citation type="submission" date="2022-08" db="EMBL/GenBank/DDBJ databases">
        <authorList>
            <person name="Dong C."/>
        </authorList>
    </citation>
    <scope>NUCLEOTIDE SEQUENCE</scope>
    <source>
        <strain evidence="2">59MF3M-4</strain>
    </source>
</reference>
<protein>
    <recommendedName>
        <fullName evidence="4">DNA topoisomerase I</fullName>
    </recommendedName>
</protein>
<name>A0A9X2WIL1_9GAMM</name>
<keyword evidence="3" id="KW-1185">Reference proteome</keyword>
<feature type="region of interest" description="Disordered" evidence="1">
    <location>
        <begin position="219"/>
        <end position="260"/>
    </location>
</feature>
<gene>
    <name evidence="2" type="ORF">NYR02_18500</name>
</gene>
<evidence type="ECO:0000256" key="1">
    <source>
        <dbReference type="SAM" id="MobiDB-lite"/>
    </source>
</evidence>
<dbReference type="AlphaFoldDB" id="A0A9X2WIL1"/>
<organism evidence="2 3">
    <name type="scientific">Thalassolituus pacificus</name>
    <dbReference type="NCBI Taxonomy" id="2975440"/>
    <lineage>
        <taxon>Bacteria</taxon>
        <taxon>Pseudomonadati</taxon>
        <taxon>Pseudomonadota</taxon>
        <taxon>Gammaproteobacteria</taxon>
        <taxon>Oceanospirillales</taxon>
        <taxon>Oceanospirillaceae</taxon>
        <taxon>Thalassolituus</taxon>
    </lineage>
</organism>
<reference evidence="2" key="1">
    <citation type="journal article" date="2022" name="Front. Microbiol.">
        <title>Genome-based taxonomic rearrangement of Oceanobacter-related bacteria including the description of Thalassolituus hydrocarbonoclasticus sp. nov. and Thalassolituus pacificus sp. nov. and emended description of the genus Thalassolituus.</title>
        <authorList>
            <person name="Dong C."/>
            <person name="Wei L."/>
            <person name="Wang J."/>
            <person name="Lai Q."/>
            <person name="Huang Z."/>
            <person name="Shao Z."/>
        </authorList>
    </citation>
    <scope>NUCLEOTIDE SEQUENCE</scope>
    <source>
        <strain evidence="2">59MF3M-4</strain>
    </source>
</reference>
<accession>A0A9X2WIL1</accession>
<sequence length="260" mass="29535">MSAIGLIVAIALPVALILFGLVMAGRRQQAQQAQRLQARAVKQGADDLLEALEFLILVDNFKEVQLAILERVEQLYVVYQEALPKKDGAGEAAEEPFDAEPYRRKIDEGKGNRRVLKSDREIRYARRQFGRVLKALNVMARKRLISETAMMEYRRYLRLTLLEKEVDTYTAQGDVAAGRGDVITATNYYKAAKKILIEFDLQYPEKNQRIRDLTQRTASLYSGGDKKEDNLSQALSKEIKDEHDPFGIPTNPAASEKRKF</sequence>
<evidence type="ECO:0000313" key="3">
    <source>
        <dbReference type="Proteomes" id="UP001147830"/>
    </source>
</evidence>
<comment type="caution">
    <text evidence="2">The sequence shown here is derived from an EMBL/GenBank/DDBJ whole genome shotgun (WGS) entry which is preliminary data.</text>
</comment>
<evidence type="ECO:0000313" key="2">
    <source>
        <dbReference type="EMBL" id="MCT7361020.1"/>
    </source>
</evidence>
<dbReference type="Proteomes" id="UP001147830">
    <property type="component" value="Unassembled WGS sequence"/>
</dbReference>
<dbReference type="RefSeq" id="WP_260977852.1">
    <property type="nucleotide sequence ID" value="NZ_JAOANI010000031.1"/>
</dbReference>